<sequence>MTTIQLIVVTIKPVQFPADRCSVLTSSQRMKTEKDRKAFFVHRKKSEQQLGYYYYLDNVGKQISRHSQNSNNTFRASATDSTLATNKKDVKKLHSLNADMPEKAPNAIQEILEES</sequence>
<keyword evidence="3" id="KW-1185">Reference proteome</keyword>
<organism evidence="2 3">
    <name type="scientific">Paralvinella palmiformis</name>
    <dbReference type="NCBI Taxonomy" id="53620"/>
    <lineage>
        <taxon>Eukaryota</taxon>
        <taxon>Metazoa</taxon>
        <taxon>Spiralia</taxon>
        <taxon>Lophotrochozoa</taxon>
        <taxon>Annelida</taxon>
        <taxon>Polychaeta</taxon>
        <taxon>Sedentaria</taxon>
        <taxon>Canalipalpata</taxon>
        <taxon>Terebellida</taxon>
        <taxon>Terebelliformia</taxon>
        <taxon>Alvinellidae</taxon>
        <taxon>Paralvinella</taxon>
    </lineage>
</organism>
<evidence type="ECO:0000256" key="1">
    <source>
        <dbReference type="SAM" id="MobiDB-lite"/>
    </source>
</evidence>
<evidence type="ECO:0000313" key="3">
    <source>
        <dbReference type="Proteomes" id="UP001208570"/>
    </source>
</evidence>
<evidence type="ECO:0000313" key="2">
    <source>
        <dbReference type="EMBL" id="KAK2145513.1"/>
    </source>
</evidence>
<proteinExistence type="predicted"/>
<reference evidence="2" key="1">
    <citation type="journal article" date="2023" name="Mol. Biol. Evol.">
        <title>Third-Generation Sequencing Reveals the Adaptive Role of the Epigenome in Three Deep-Sea Polychaetes.</title>
        <authorList>
            <person name="Perez M."/>
            <person name="Aroh O."/>
            <person name="Sun Y."/>
            <person name="Lan Y."/>
            <person name="Juniper S.K."/>
            <person name="Young C.R."/>
            <person name="Angers B."/>
            <person name="Qian P.Y."/>
        </authorList>
    </citation>
    <scope>NUCLEOTIDE SEQUENCE</scope>
    <source>
        <strain evidence="2">P08H-3</strain>
    </source>
</reference>
<feature type="compositionally biased region" description="Polar residues" evidence="1">
    <location>
        <begin position="65"/>
        <end position="85"/>
    </location>
</feature>
<protein>
    <submittedName>
        <fullName evidence="2">Uncharacterized protein</fullName>
    </submittedName>
</protein>
<gene>
    <name evidence="2" type="ORF">LSH36_677g04005</name>
</gene>
<accession>A0AAD9J3N7</accession>
<feature type="region of interest" description="Disordered" evidence="1">
    <location>
        <begin position="65"/>
        <end position="87"/>
    </location>
</feature>
<dbReference type="EMBL" id="JAODUP010000677">
    <property type="protein sequence ID" value="KAK2145513.1"/>
    <property type="molecule type" value="Genomic_DNA"/>
</dbReference>
<name>A0AAD9J3N7_9ANNE</name>
<dbReference type="AlphaFoldDB" id="A0AAD9J3N7"/>
<dbReference type="Proteomes" id="UP001208570">
    <property type="component" value="Unassembled WGS sequence"/>
</dbReference>
<comment type="caution">
    <text evidence="2">The sequence shown here is derived from an EMBL/GenBank/DDBJ whole genome shotgun (WGS) entry which is preliminary data.</text>
</comment>